<dbReference type="RefSeq" id="WP_089830260.1">
    <property type="nucleotide sequence ID" value="NZ_FNBN01000002.1"/>
</dbReference>
<organism evidence="3 4">
    <name type="scientific">Chitinophaga filiformis</name>
    <name type="common">Myxococcus filiformis</name>
    <name type="synonym">Flexibacter filiformis</name>
    <dbReference type="NCBI Taxonomy" id="104663"/>
    <lineage>
        <taxon>Bacteria</taxon>
        <taxon>Pseudomonadati</taxon>
        <taxon>Bacteroidota</taxon>
        <taxon>Chitinophagia</taxon>
        <taxon>Chitinophagales</taxon>
        <taxon>Chitinophagaceae</taxon>
        <taxon>Chitinophaga</taxon>
    </lineage>
</organism>
<dbReference type="Gene3D" id="2.80.10.50">
    <property type="match status" value="1"/>
</dbReference>
<dbReference type="Gene3D" id="3.20.20.80">
    <property type="entry name" value="Glycosidases"/>
    <property type="match status" value="1"/>
</dbReference>
<proteinExistence type="predicted"/>
<accession>A0A1G7LP63</accession>
<gene>
    <name evidence="3" type="ORF">SAMN04488121_102140</name>
</gene>
<evidence type="ECO:0000313" key="4">
    <source>
        <dbReference type="Proteomes" id="UP000199045"/>
    </source>
</evidence>
<evidence type="ECO:0000313" key="3">
    <source>
        <dbReference type="EMBL" id="SDF51317.1"/>
    </source>
</evidence>
<dbReference type="Proteomes" id="UP000199045">
    <property type="component" value="Unassembled WGS sequence"/>
</dbReference>
<name>A0A1G7LP63_CHIFI</name>
<dbReference type="InterPro" id="IPR026444">
    <property type="entry name" value="Secre_tail"/>
</dbReference>
<evidence type="ECO:0000256" key="1">
    <source>
        <dbReference type="SAM" id="SignalP"/>
    </source>
</evidence>
<feature type="chain" id="PRO_5011489349" evidence="1">
    <location>
        <begin position="20"/>
        <end position="1011"/>
    </location>
</feature>
<dbReference type="EMBL" id="FNBN01000002">
    <property type="protein sequence ID" value="SDF51317.1"/>
    <property type="molecule type" value="Genomic_DNA"/>
</dbReference>
<feature type="domain" description="Secretion system C-terminal sorting" evidence="2">
    <location>
        <begin position="934"/>
        <end position="1010"/>
    </location>
</feature>
<dbReference type="InterPro" id="IPR008999">
    <property type="entry name" value="Actin-crosslinking"/>
</dbReference>
<dbReference type="CDD" id="cd11576">
    <property type="entry name" value="GH99_GH71_like_2"/>
    <property type="match status" value="1"/>
</dbReference>
<dbReference type="AlphaFoldDB" id="A0A1G7LP63"/>
<feature type="signal peptide" evidence="1">
    <location>
        <begin position="1"/>
        <end position="19"/>
    </location>
</feature>
<dbReference type="PROSITE" id="PS51257">
    <property type="entry name" value="PROKAR_LIPOPROTEIN"/>
    <property type="match status" value="1"/>
</dbReference>
<sequence length="1011" mass="111264">MKHSLLLFACLLCACFLKAGDIVLPPVSAWIKFTNPVQSGSLSYGVENNQSGEGYTEVATVDGVPCRKIPAGKFMYVRCDRAAVPTTAKKVIMSITYYDNSMNFVWLNYTRSGSGWGGADFKKSNTGKWVTRLVFLEDAGLDGSMGYGGDIRLGYGSEDTYVKDITFYVGSLNPDAQPVPARPNNPASEFVGKSFAGYQLWHEAGPKAEDWSHWAYDKVPAAGRGNHNTETFPLLADYENNPNVPMYATNFANLGNGKPAKLYNSTDKGVIDVQMALLKRTGFDGVAIQRNAPVGRNIKYTSTDDYYVHIKNACEANGRLFYVMYCMPDQNNGEVNSIDLVEGIKRDWVYQMEQIYELTKSGAYATVNGKPVVELWGLGYSTILVDKAQALELAKFFKDRGCYVIAGVPRDWRLRDAGSRPDFEDVYKAYNMISPWTVGVYSDTTGADNFRTQYLIPDKQYCDQNGMGFYPVIFPGSAWSQHVSGYPNDTRRLGGKFLWKQARNIKSIGVKSMYYAMLDEFEESTNIISSAVDYFDIPTDQYFGTLSMDGIWTSSDYYLRLAGQAARLLTSAETPAEIPIPYSLGPIYYRNSFESRVANCLINDVPQNIVSPIDACFYKNAVLSSAGVSNTTVTIDNAAAFSKSGVYTVKINGTAAGASSYYYKISETKIAVKANMQLSFWKYTVNNSGRYTSVDLTFKSGKVLRNLTAYKDNNGNAMHPNVGRGTVGNWEQFSCQIGKGELIGDEITGISIAYDNPALSGNFTAYFDDIIIEDAKDTTITNPPSPAPIGSTIYLYNDTLLVCSENGTQAMNCNRTGLGPWEKFVVVDGGNSTIALKGNNGLYVTATSPMYCTGTTLDSTTRFKWIALSSNTVAFQSLKGLYICSENATKPMNCNRTAIGGWETFRWGTTSAARLAPTQVQQVENKVAKAGLKIYPNPAREQVTLHYQLPAAADAVIEIYHSNGTLVKILRQHIPAGEQRIPVATGNLTPGVYLVKTISNVQIETKKLVVE</sequence>
<dbReference type="CDD" id="cd23342">
    <property type="entry name" value="beta-trefoil_FSCN_ZgPorA-like"/>
    <property type="match status" value="1"/>
</dbReference>
<protein>
    <submittedName>
        <fullName evidence="3">Por secretion system C-terminal sorting domain-containing protein</fullName>
    </submittedName>
</protein>
<dbReference type="SUPFAM" id="SSF50405">
    <property type="entry name" value="Actin-crosslinking proteins"/>
    <property type="match status" value="1"/>
</dbReference>
<dbReference type="OrthoDB" id="900657at2"/>
<dbReference type="Pfam" id="PF18962">
    <property type="entry name" value="Por_Secre_tail"/>
    <property type="match status" value="1"/>
</dbReference>
<keyword evidence="1" id="KW-0732">Signal</keyword>
<dbReference type="STRING" id="104663.SAMN04488121_102140"/>
<reference evidence="3 4" key="1">
    <citation type="submission" date="2016-10" db="EMBL/GenBank/DDBJ databases">
        <authorList>
            <person name="de Groot N.N."/>
        </authorList>
    </citation>
    <scope>NUCLEOTIDE SEQUENCE [LARGE SCALE GENOMIC DNA]</scope>
    <source>
        <strain evidence="3 4">DSM 527</strain>
    </source>
</reference>
<dbReference type="NCBIfam" id="TIGR04183">
    <property type="entry name" value="Por_Secre_tail"/>
    <property type="match status" value="1"/>
</dbReference>
<evidence type="ECO:0000259" key="2">
    <source>
        <dbReference type="Pfam" id="PF18962"/>
    </source>
</evidence>